<evidence type="ECO:0000313" key="3">
    <source>
        <dbReference type="Proteomes" id="UP000199107"/>
    </source>
</evidence>
<dbReference type="OrthoDB" id="9787293at2"/>
<dbReference type="Proteomes" id="UP000199107">
    <property type="component" value="Unassembled WGS sequence"/>
</dbReference>
<keyword evidence="3" id="KW-1185">Reference proteome</keyword>
<dbReference type="STRING" id="48727.SAMN05192555_10182"/>
<protein>
    <submittedName>
        <fullName evidence="2">Glycosyltransferase involved in cell wall bisynthesis</fullName>
    </submittedName>
</protein>
<accession>A0A1G9EE34</accession>
<sequence length="399" mass="44998">MRILFLSFYYPPDLSAGSFRASSLVKALLERLPETAHIEVITTSPNRYLSFSQAAKDGVPAYEQHPGLTIHRVALPEHQSGMRDQSRAFYAYAREALRISRGHSYDMVYATSSRLMTASLGAWLSRRLKAPLYLDIRDIFVDTLKDVLPSRVSWLAKPIFGRIEKWTLRQAKGVNLVSEGFLEYFEPRYPGRRFSLYTNGIDEEFLRAAPITTSCREQKPLSVVYAGNMGEGQGLHEIVPELAKRLEGRAHFILIGDGGRRPHLEAALAKAHCTNVEVRDPVPRDQLIKLYQQADVLFLHLNDYPAFRKVLPSKLFEYGALGKPILAGVSGYAARFIEKHLDNAQVFPPCDVDRGESAFTALSPETAPRETFTRSFARHNIMLEMAQDVLAVKTREKVS</sequence>
<feature type="domain" description="Glycosyltransferase subfamily 4-like N-terminal" evidence="1">
    <location>
        <begin position="27"/>
        <end position="187"/>
    </location>
</feature>
<evidence type="ECO:0000259" key="1">
    <source>
        <dbReference type="Pfam" id="PF13579"/>
    </source>
</evidence>
<dbReference type="RefSeq" id="WP_089656467.1">
    <property type="nucleotide sequence ID" value="NZ_FNGH01000001.1"/>
</dbReference>
<gene>
    <name evidence="2" type="ORF">SAMN05192555_10182</name>
</gene>
<dbReference type="Gene3D" id="3.40.50.2000">
    <property type="entry name" value="Glycogen Phosphorylase B"/>
    <property type="match status" value="2"/>
</dbReference>
<name>A0A1G9EE34_9GAMM</name>
<proteinExistence type="predicted"/>
<dbReference type="InterPro" id="IPR028098">
    <property type="entry name" value="Glyco_trans_4-like_N"/>
</dbReference>
<dbReference type="CDD" id="cd03794">
    <property type="entry name" value="GT4_WbuB-like"/>
    <property type="match status" value="1"/>
</dbReference>
<dbReference type="PANTHER" id="PTHR45947">
    <property type="entry name" value="SULFOQUINOVOSYL TRANSFERASE SQD2"/>
    <property type="match status" value="1"/>
</dbReference>
<dbReference type="Pfam" id="PF13579">
    <property type="entry name" value="Glyco_trans_4_4"/>
    <property type="match status" value="1"/>
</dbReference>
<dbReference type="GO" id="GO:0016758">
    <property type="term" value="F:hexosyltransferase activity"/>
    <property type="evidence" value="ECO:0007669"/>
    <property type="project" value="TreeGrafter"/>
</dbReference>
<dbReference type="EMBL" id="FNGH01000001">
    <property type="protein sequence ID" value="SDK74374.1"/>
    <property type="molecule type" value="Genomic_DNA"/>
</dbReference>
<reference evidence="3" key="1">
    <citation type="submission" date="2016-10" db="EMBL/GenBank/DDBJ databases">
        <authorList>
            <person name="Varghese N."/>
            <person name="Submissions S."/>
        </authorList>
    </citation>
    <scope>NUCLEOTIDE SEQUENCE [LARGE SCALE GENOMIC DNA]</scope>
    <source>
        <strain evidence="3">AAP</strain>
    </source>
</reference>
<keyword evidence="2" id="KW-0808">Transferase</keyword>
<dbReference type="Pfam" id="PF13692">
    <property type="entry name" value="Glyco_trans_1_4"/>
    <property type="match status" value="1"/>
</dbReference>
<dbReference type="AlphaFoldDB" id="A0A1G9EE34"/>
<dbReference type="SUPFAM" id="SSF53756">
    <property type="entry name" value="UDP-Glycosyltransferase/glycogen phosphorylase"/>
    <property type="match status" value="1"/>
</dbReference>
<organism evidence="2 3">
    <name type="scientific">Franzmannia pantelleriensis</name>
    <dbReference type="NCBI Taxonomy" id="48727"/>
    <lineage>
        <taxon>Bacteria</taxon>
        <taxon>Pseudomonadati</taxon>
        <taxon>Pseudomonadota</taxon>
        <taxon>Gammaproteobacteria</taxon>
        <taxon>Oceanospirillales</taxon>
        <taxon>Halomonadaceae</taxon>
        <taxon>Franzmannia</taxon>
    </lineage>
</organism>
<dbReference type="InterPro" id="IPR050194">
    <property type="entry name" value="Glycosyltransferase_grp1"/>
</dbReference>
<evidence type="ECO:0000313" key="2">
    <source>
        <dbReference type="EMBL" id="SDK74374.1"/>
    </source>
</evidence>
<dbReference type="PANTHER" id="PTHR45947:SF3">
    <property type="entry name" value="SULFOQUINOVOSYL TRANSFERASE SQD2"/>
    <property type="match status" value="1"/>
</dbReference>